<dbReference type="AlphaFoldDB" id="A0A0K9P9V2"/>
<accession>A0A0K9P9V2</accession>
<dbReference type="InterPro" id="IPR039282">
    <property type="entry name" value="LSU"/>
</dbReference>
<keyword evidence="1" id="KW-0175">Coiled coil</keyword>
<gene>
    <name evidence="2" type="ORF">ZOSMA_30G00250</name>
</gene>
<dbReference type="STRING" id="29655.A0A0K9P9V2"/>
<dbReference type="OMA" id="YESRIHF"/>
<protein>
    <submittedName>
        <fullName evidence="2">Uncharacterized protein</fullName>
    </submittedName>
</protein>
<sequence>MAAMFALGRKEKKRIETGENDIEIIRQRCLAMEKELKESKEREEAMRNELMKTRQRLRVAEDAEERLCSQLGDLEAESVDQARLYYLQVKTLQEQLDRWSPSQSQTAAVLLRG</sequence>
<dbReference type="GO" id="GO:0098869">
    <property type="term" value="P:cellular oxidant detoxification"/>
    <property type="evidence" value="ECO:0007669"/>
    <property type="project" value="InterPro"/>
</dbReference>
<evidence type="ECO:0000313" key="3">
    <source>
        <dbReference type="Proteomes" id="UP000036987"/>
    </source>
</evidence>
<name>A0A0K9P9V2_ZOSMR</name>
<evidence type="ECO:0000256" key="1">
    <source>
        <dbReference type="SAM" id="Coils"/>
    </source>
</evidence>
<organism evidence="2 3">
    <name type="scientific">Zostera marina</name>
    <name type="common">Eelgrass</name>
    <dbReference type="NCBI Taxonomy" id="29655"/>
    <lineage>
        <taxon>Eukaryota</taxon>
        <taxon>Viridiplantae</taxon>
        <taxon>Streptophyta</taxon>
        <taxon>Embryophyta</taxon>
        <taxon>Tracheophyta</taxon>
        <taxon>Spermatophyta</taxon>
        <taxon>Magnoliopsida</taxon>
        <taxon>Liliopsida</taxon>
        <taxon>Zosteraceae</taxon>
        <taxon>Zostera</taxon>
    </lineage>
</organism>
<dbReference type="PANTHER" id="PTHR34283:SF1">
    <property type="entry name" value="PROTEIN RESPONSE TO LOW SULFUR 1"/>
    <property type="match status" value="1"/>
</dbReference>
<dbReference type="PANTHER" id="PTHR34283">
    <property type="entry name" value="PROTEIN RESPONSE TO LOW SULFUR 1"/>
    <property type="match status" value="1"/>
</dbReference>
<comment type="caution">
    <text evidence="2">The sequence shown here is derived from an EMBL/GenBank/DDBJ whole genome shotgun (WGS) entry which is preliminary data.</text>
</comment>
<evidence type="ECO:0000313" key="2">
    <source>
        <dbReference type="EMBL" id="KMZ65744.1"/>
    </source>
</evidence>
<reference evidence="3" key="1">
    <citation type="journal article" date="2016" name="Nature">
        <title>The genome of the seagrass Zostera marina reveals angiosperm adaptation to the sea.</title>
        <authorList>
            <person name="Olsen J.L."/>
            <person name="Rouze P."/>
            <person name="Verhelst B."/>
            <person name="Lin Y.-C."/>
            <person name="Bayer T."/>
            <person name="Collen J."/>
            <person name="Dattolo E."/>
            <person name="De Paoli E."/>
            <person name="Dittami S."/>
            <person name="Maumus F."/>
            <person name="Michel G."/>
            <person name="Kersting A."/>
            <person name="Lauritano C."/>
            <person name="Lohaus R."/>
            <person name="Toepel M."/>
            <person name="Tonon T."/>
            <person name="Vanneste K."/>
            <person name="Amirebrahimi M."/>
            <person name="Brakel J."/>
            <person name="Bostroem C."/>
            <person name="Chovatia M."/>
            <person name="Grimwood J."/>
            <person name="Jenkins J.W."/>
            <person name="Jueterbock A."/>
            <person name="Mraz A."/>
            <person name="Stam W.T."/>
            <person name="Tice H."/>
            <person name="Bornberg-Bauer E."/>
            <person name="Green P.J."/>
            <person name="Pearson G.A."/>
            <person name="Procaccini G."/>
            <person name="Duarte C.M."/>
            <person name="Schmutz J."/>
            <person name="Reusch T.B.H."/>
            <person name="Van de Peer Y."/>
        </authorList>
    </citation>
    <scope>NUCLEOTIDE SEQUENCE [LARGE SCALE GENOMIC DNA]</scope>
    <source>
        <strain evidence="3">cv. Finnish</strain>
    </source>
</reference>
<keyword evidence="3" id="KW-1185">Reference proteome</keyword>
<proteinExistence type="predicted"/>
<feature type="coiled-coil region" evidence="1">
    <location>
        <begin position="22"/>
        <end position="77"/>
    </location>
</feature>
<dbReference type="OrthoDB" id="1888446at2759"/>
<dbReference type="Pfam" id="PF24980">
    <property type="entry name" value="LSU"/>
    <property type="match status" value="1"/>
</dbReference>
<dbReference type="EMBL" id="LFYR01001011">
    <property type="protein sequence ID" value="KMZ65744.1"/>
    <property type="molecule type" value="Genomic_DNA"/>
</dbReference>
<dbReference type="Proteomes" id="UP000036987">
    <property type="component" value="Unassembled WGS sequence"/>
</dbReference>